<dbReference type="CDD" id="cd06548">
    <property type="entry name" value="GH18_chitinase"/>
    <property type="match status" value="1"/>
</dbReference>
<gene>
    <name evidence="9" type="ORF">BG60_33895</name>
</gene>
<dbReference type="SMART" id="SM00636">
    <property type="entry name" value="Glyco_18"/>
    <property type="match status" value="1"/>
</dbReference>
<dbReference type="PROSITE" id="PS01095">
    <property type="entry name" value="GH18_1"/>
    <property type="match status" value="1"/>
</dbReference>
<comment type="caution">
    <text evidence="9">The sequence shown here is derived from an EMBL/GenBank/DDBJ whole genome shotgun (WGS) entry which is preliminary data.</text>
</comment>
<dbReference type="GO" id="GO:0005975">
    <property type="term" value="P:carbohydrate metabolic process"/>
    <property type="evidence" value="ECO:0007669"/>
    <property type="project" value="InterPro"/>
</dbReference>
<dbReference type="SUPFAM" id="SSF54556">
    <property type="entry name" value="Chitinase insertion domain"/>
    <property type="match status" value="1"/>
</dbReference>
<feature type="domain" description="GH18" evidence="8">
    <location>
        <begin position="1"/>
        <end position="413"/>
    </location>
</feature>
<dbReference type="Proteomes" id="UP000027451">
    <property type="component" value="Unassembled WGS sequence"/>
</dbReference>
<evidence type="ECO:0000256" key="2">
    <source>
        <dbReference type="ARBA" id="ARBA00012729"/>
    </source>
</evidence>
<dbReference type="GO" id="GO:0008061">
    <property type="term" value="F:chitin binding"/>
    <property type="evidence" value="ECO:0007669"/>
    <property type="project" value="InterPro"/>
</dbReference>
<dbReference type="PROSITE" id="PS51910">
    <property type="entry name" value="GH18_2"/>
    <property type="match status" value="1"/>
</dbReference>
<name>A0A656QA28_9BURK</name>
<dbReference type="GO" id="GO:0006032">
    <property type="term" value="P:chitin catabolic process"/>
    <property type="evidence" value="ECO:0007669"/>
    <property type="project" value="UniProtKB-KW"/>
</dbReference>
<dbReference type="PANTHER" id="PTHR11177:SF317">
    <property type="entry name" value="CHITINASE 12-RELATED"/>
    <property type="match status" value="1"/>
</dbReference>
<keyword evidence="4" id="KW-0146">Chitin degradation</keyword>
<dbReference type="EMBL" id="JFHD01000066">
    <property type="protein sequence ID" value="KDR24800.1"/>
    <property type="molecule type" value="Genomic_DNA"/>
</dbReference>
<evidence type="ECO:0000256" key="5">
    <source>
        <dbReference type="ARBA" id="ARBA00023295"/>
    </source>
</evidence>
<dbReference type="InterPro" id="IPR050314">
    <property type="entry name" value="Glycosyl_Hydrlase_18"/>
</dbReference>
<evidence type="ECO:0000313" key="9">
    <source>
        <dbReference type="EMBL" id="KDR24800.1"/>
    </source>
</evidence>
<dbReference type="GO" id="GO:0008843">
    <property type="term" value="F:endochitinase activity"/>
    <property type="evidence" value="ECO:0007669"/>
    <property type="project" value="UniProtKB-EC"/>
</dbReference>
<evidence type="ECO:0000259" key="8">
    <source>
        <dbReference type="PROSITE" id="PS51910"/>
    </source>
</evidence>
<dbReference type="InterPro" id="IPR017853">
    <property type="entry name" value="GH"/>
</dbReference>
<evidence type="ECO:0000256" key="4">
    <source>
        <dbReference type="ARBA" id="ARBA00023024"/>
    </source>
</evidence>
<dbReference type="EC" id="3.2.1.14" evidence="2"/>
<evidence type="ECO:0000256" key="3">
    <source>
        <dbReference type="ARBA" id="ARBA00022801"/>
    </source>
</evidence>
<keyword evidence="4" id="KW-0624">Polysaccharide degradation</keyword>
<comment type="catalytic activity">
    <reaction evidence="1">
        <text>Random endo-hydrolysis of N-acetyl-beta-D-glucosaminide (1-&gt;4)-beta-linkages in chitin and chitodextrins.</text>
        <dbReference type="EC" id="3.2.1.14"/>
    </reaction>
</comment>
<evidence type="ECO:0000313" key="10">
    <source>
        <dbReference type="Proteomes" id="UP000027451"/>
    </source>
</evidence>
<dbReference type="Pfam" id="PF00704">
    <property type="entry name" value="Glyco_hydro_18"/>
    <property type="match status" value="1"/>
</dbReference>
<evidence type="ECO:0000256" key="6">
    <source>
        <dbReference type="RuleBase" id="RU000489"/>
    </source>
</evidence>
<dbReference type="InterPro" id="IPR011583">
    <property type="entry name" value="Chitinase_II/V-like_cat"/>
</dbReference>
<evidence type="ECO:0000256" key="7">
    <source>
        <dbReference type="RuleBase" id="RU004453"/>
    </source>
</evidence>
<reference evidence="9 10" key="1">
    <citation type="submission" date="2014-03" db="EMBL/GenBank/DDBJ databases">
        <title>Draft Genome Sequences of Four Burkholderia Strains.</title>
        <authorList>
            <person name="Liu X.Y."/>
            <person name="Li C.X."/>
            <person name="Xu J.H."/>
        </authorList>
    </citation>
    <scope>NUCLEOTIDE SEQUENCE [LARGE SCALE GENOMIC DNA]</scope>
    <source>
        <strain evidence="9 10">OP-1</strain>
    </source>
</reference>
<sequence>MLTFINYAFGNLYQKNGGYECGIINKAEPGATNPNAADAGTGGDAWADYQKNFGANEAVSGKGDTWDFPTNDPRYGKAGAGPLKGNFNQLKQLKAKHPNLKVIISLGGWTWSRWFGKAAATDALRKQLVSSCIDVYIKGNLPYDAGSNAGGDGIGADVFDGIDIDWEFPGGGGQPYNAVDPNDKKNYTLLLAEFRKQLDAIGAQNGKRYLLTVAIGAGGDKIAMTEPGEYSKSLDWINIMSYDFHGGWETNGPTDFQAPLYGDPDSPNYKAGQYAPTYNVDGAVKALLAGGVPTSKIVVGVPFYGRGWTGVTKGPQGDGLYQKATKPAPGKYEEGIQDYRLLKSAAGTVYEHPVAKTAYKFDGTTWWSYDTPGTMKLKMDYVKAQNLRGSFAWELDGDGPNAELLKVMSDGLK</sequence>
<dbReference type="InterPro" id="IPR029070">
    <property type="entry name" value="Chitinase_insertion_sf"/>
</dbReference>
<dbReference type="InterPro" id="IPR001579">
    <property type="entry name" value="Glyco_hydro_18_chit_AS"/>
</dbReference>
<keyword evidence="3 6" id="KW-0378">Hydrolase</keyword>
<accession>A0A656QA28</accession>
<evidence type="ECO:0000256" key="1">
    <source>
        <dbReference type="ARBA" id="ARBA00000822"/>
    </source>
</evidence>
<dbReference type="AlphaFoldDB" id="A0A656QA28"/>
<keyword evidence="5 6" id="KW-0326">Glycosidase</keyword>
<proteinExistence type="inferred from homology"/>
<dbReference type="PANTHER" id="PTHR11177">
    <property type="entry name" value="CHITINASE"/>
    <property type="match status" value="1"/>
</dbReference>
<keyword evidence="10" id="KW-1185">Reference proteome</keyword>
<comment type="similarity">
    <text evidence="7">Belongs to the glycosyl hydrolase 18 family.</text>
</comment>
<organism evidence="9 10">
    <name type="scientific">Caballeronia zhejiangensis</name>
    <dbReference type="NCBI Taxonomy" id="871203"/>
    <lineage>
        <taxon>Bacteria</taxon>
        <taxon>Pseudomonadati</taxon>
        <taxon>Pseudomonadota</taxon>
        <taxon>Betaproteobacteria</taxon>
        <taxon>Burkholderiales</taxon>
        <taxon>Burkholderiaceae</taxon>
        <taxon>Caballeronia</taxon>
    </lineage>
</organism>
<dbReference type="Gene3D" id="3.20.20.80">
    <property type="entry name" value="Glycosidases"/>
    <property type="match status" value="1"/>
</dbReference>
<dbReference type="SUPFAM" id="SSF51445">
    <property type="entry name" value="(Trans)glycosidases"/>
    <property type="match status" value="1"/>
</dbReference>
<keyword evidence="4" id="KW-0119">Carbohydrate metabolism</keyword>
<dbReference type="Gene3D" id="3.10.50.10">
    <property type="match status" value="1"/>
</dbReference>
<protein>
    <recommendedName>
        <fullName evidence="2">chitinase</fullName>
        <ecNumber evidence="2">3.2.1.14</ecNumber>
    </recommendedName>
</protein>
<dbReference type="InterPro" id="IPR001223">
    <property type="entry name" value="Glyco_hydro18_cat"/>
</dbReference>